<keyword evidence="3" id="KW-1185">Reference proteome</keyword>
<dbReference type="PROSITE" id="PS51257">
    <property type="entry name" value="PROKAR_LIPOPROTEIN"/>
    <property type="match status" value="1"/>
</dbReference>
<proteinExistence type="predicted"/>
<name>A0A6N6M886_9FLAO</name>
<comment type="caution">
    <text evidence="2">The sequence shown here is derived from an EMBL/GenBank/DDBJ whole genome shotgun (WGS) entry which is preliminary data.</text>
</comment>
<accession>A0A6N6M886</accession>
<feature type="compositionally biased region" description="Polar residues" evidence="1">
    <location>
        <begin position="38"/>
        <end position="49"/>
    </location>
</feature>
<reference evidence="2 3" key="1">
    <citation type="submission" date="2019-09" db="EMBL/GenBank/DDBJ databases">
        <title>Genomes of Cryomorphaceae.</title>
        <authorList>
            <person name="Bowman J.P."/>
        </authorList>
    </citation>
    <scope>NUCLEOTIDE SEQUENCE [LARGE SCALE GENOMIC DNA]</scope>
    <source>
        <strain evidence="2 3">KCTC 52047</strain>
    </source>
</reference>
<protein>
    <submittedName>
        <fullName evidence="2">Uncharacterized protein</fullName>
    </submittedName>
</protein>
<feature type="region of interest" description="Disordered" evidence="1">
    <location>
        <begin position="38"/>
        <end position="69"/>
    </location>
</feature>
<sequence length="69" mass="7628">MKNIFTILLVASFFGMISTSCSKCYDCSRSVVIEDSQGNPIDTTNSNEEVCTADQDEIDNREDEGYSCS</sequence>
<dbReference type="Proteomes" id="UP000435357">
    <property type="component" value="Unassembled WGS sequence"/>
</dbReference>
<gene>
    <name evidence="2" type="ORF">F3059_06325</name>
</gene>
<evidence type="ECO:0000313" key="3">
    <source>
        <dbReference type="Proteomes" id="UP000435357"/>
    </source>
</evidence>
<dbReference type="AlphaFoldDB" id="A0A6N6M886"/>
<evidence type="ECO:0000313" key="2">
    <source>
        <dbReference type="EMBL" id="KAB1064314.1"/>
    </source>
</evidence>
<organism evidence="2 3">
    <name type="scientific">Salibacter halophilus</name>
    <dbReference type="NCBI Taxonomy" id="1803916"/>
    <lineage>
        <taxon>Bacteria</taxon>
        <taxon>Pseudomonadati</taxon>
        <taxon>Bacteroidota</taxon>
        <taxon>Flavobacteriia</taxon>
        <taxon>Flavobacteriales</taxon>
        <taxon>Salibacteraceae</taxon>
        <taxon>Salibacter</taxon>
    </lineage>
</organism>
<evidence type="ECO:0000256" key="1">
    <source>
        <dbReference type="SAM" id="MobiDB-lite"/>
    </source>
</evidence>
<dbReference type="EMBL" id="WACR01000005">
    <property type="protein sequence ID" value="KAB1064314.1"/>
    <property type="molecule type" value="Genomic_DNA"/>
</dbReference>
<dbReference type="RefSeq" id="WP_151167343.1">
    <property type="nucleotide sequence ID" value="NZ_WACR01000005.1"/>
</dbReference>